<evidence type="ECO:0000313" key="4">
    <source>
        <dbReference type="Proteomes" id="UP000246145"/>
    </source>
</evidence>
<sequence length="181" mass="20054">MTDARGPAAGHSDDCPPRILSSEHLARGPHPSLSEFEFGLMVAHNAFARWVVRCMRAAGEPDLAVTDVLVLHHVHHRDRSKRLADICFTLNYEDSHVINYSVKKLVSMKLARSEKVGKEVFYATTPAGADLLERFRKVRNRCLLPTVEGELADAELMSAMAARLRMLSGLYDQAARAASSL</sequence>
<dbReference type="Gene3D" id="1.10.10.10">
    <property type="entry name" value="Winged helix-like DNA-binding domain superfamily/Winged helix DNA-binding domain"/>
    <property type="match status" value="1"/>
</dbReference>
<dbReference type="InterPro" id="IPR014601">
    <property type="entry name" value="Trans_reg_MarR_HTH"/>
</dbReference>
<dbReference type="GO" id="GO:0003700">
    <property type="term" value="F:DNA-binding transcription factor activity"/>
    <property type="evidence" value="ECO:0007669"/>
    <property type="project" value="InterPro"/>
</dbReference>
<comment type="caution">
    <text evidence="3">The sequence shown here is derived from an EMBL/GenBank/DDBJ whole genome shotgun (WGS) entry which is preliminary data.</text>
</comment>
<dbReference type="OrthoDB" id="6622112at2"/>
<feature type="region of interest" description="Disordered" evidence="1">
    <location>
        <begin position="1"/>
        <end position="21"/>
    </location>
</feature>
<feature type="domain" description="HTH marR-type" evidence="2">
    <location>
        <begin position="67"/>
        <end position="128"/>
    </location>
</feature>
<dbReference type="EMBL" id="QEKO01000002">
    <property type="protein sequence ID" value="PVY62656.1"/>
    <property type="molecule type" value="Genomic_DNA"/>
</dbReference>
<gene>
    <name evidence="3" type="ORF">C7440_2151</name>
</gene>
<dbReference type="InterPro" id="IPR036390">
    <property type="entry name" value="WH_DNA-bd_sf"/>
</dbReference>
<evidence type="ECO:0000256" key="1">
    <source>
        <dbReference type="SAM" id="MobiDB-lite"/>
    </source>
</evidence>
<dbReference type="SUPFAM" id="SSF46785">
    <property type="entry name" value="Winged helix' DNA-binding domain"/>
    <property type="match status" value="1"/>
</dbReference>
<name>A0A2U1CNR2_9BURK</name>
<organism evidence="3 4">
    <name type="scientific">Pusillimonas noertemannii</name>
    <dbReference type="NCBI Taxonomy" id="305977"/>
    <lineage>
        <taxon>Bacteria</taxon>
        <taxon>Pseudomonadati</taxon>
        <taxon>Pseudomonadota</taxon>
        <taxon>Betaproteobacteria</taxon>
        <taxon>Burkholderiales</taxon>
        <taxon>Alcaligenaceae</taxon>
        <taxon>Pusillimonas</taxon>
    </lineage>
</organism>
<keyword evidence="4" id="KW-1185">Reference proteome</keyword>
<reference evidence="3 4" key="1">
    <citation type="submission" date="2018-04" db="EMBL/GenBank/DDBJ databases">
        <title>Genomic Encyclopedia of Type Strains, Phase IV (KMG-IV): sequencing the most valuable type-strain genomes for metagenomic binning, comparative biology and taxonomic classification.</title>
        <authorList>
            <person name="Goeker M."/>
        </authorList>
    </citation>
    <scope>NUCLEOTIDE SEQUENCE [LARGE SCALE GENOMIC DNA]</scope>
    <source>
        <strain evidence="3 4">DSM 10065</strain>
    </source>
</reference>
<dbReference type="InterPro" id="IPR000835">
    <property type="entry name" value="HTH_MarR-typ"/>
</dbReference>
<dbReference type="InterPro" id="IPR036388">
    <property type="entry name" value="WH-like_DNA-bd_sf"/>
</dbReference>
<evidence type="ECO:0000313" key="3">
    <source>
        <dbReference type="EMBL" id="PVY62656.1"/>
    </source>
</evidence>
<dbReference type="AlphaFoldDB" id="A0A2U1CNR2"/>
<proteinExistence type="predicted"/>
<dbReference type="RefSeq" id="WP_017523143.1">
    <property type="nucleotide sequence ID" value="NZ_JACCEX010000002.1"/>
</dbReference>
<evidence type="ECO:0000259" key="2">
    <source>
        <dbReference type="Pfam" id="PF13463"/>
    </source>
</evidence>
<dbReference type="Pfam" id="PF13463">
    <property type="entry name" value="HTH_27"/>
    <property type="match status" value="1"/>
</dbReference>
<dbReference type="STRING" id="1231391.GCA_000308195_00769"/>
<dbReference type="PIRSF" id="PIRSF036158">
    <property type="entry name" value="UCP036158_MarR"/>
    <property type="match status" value="1"/>
</dbReference>
<protein>
    <submittedName>
        <fullName evidence="3">Putative MarR family transcription regulator</fullName>
    </submittedName>
</protein>
<accession>A0A2U1CNR2</accession>
<dbReference type="Proteomes" id="UP000246145">
    <property type="component" value="Unassembled WGS sequence"/>
</dbReference>